<dbReference type="InterPro" id="IPR036688">
    <property type="entry name" value="MoeA_C_domain_IV_sf"/>
</dbReference>
<keyword evidence="6" id="KW-0500">Molybdenum</keyword>
<comment type="function">
    <text evidence="1 6">Catalyzes the insertion of molybdate into adenylated molybdopterin with the concomitant release of AMP.</text>
</comment>
<dbReference type="UniPathway" id="UPA00344"/>
<evidence type="ECO:0000313" key="8">
    <source>
        <dbReference type="EMBL" id="PZQ51239.1"/>
    </source>
</evidence>
<reference evidence="8 9" key="1">
    <citation type="submission" date="2017-08" db="EMBL/GenBank/DDBJ databases">
        <title>Infants hospitalized years apart are colonized by the same room-sourced microbial strains.</title>
        <authorList>
            <person name="Brooks B."/>
            <person name="Olm M.R."/>
            <person name="Firek B.A."/>
            <person name="Baker R."/>
            <person name="Thomas B.C."/>
            <person name="Morowitz M.J."/>
            <person name="Banfield J.F."/>
        </authorList>
    </citation>
    <scope>NUCLEOTIDE SEQUENCE [LARGE SCALE GENOMIC DNA]</scope>
    <source>
        <strain evidence="8">S2_005_002_R2_34</strain>
    </source>
</reference>
<dbReference type="Gene3D" id="3.90.105.10">
    <property type="entry name" value="Molybdopterin biosynthesis moea protein, domain 2"/>
    <property type="match status" value="1"/>
</dbReference>
<evidence type="ECO:0000256" key="1">
    <source>
        <dbReference type="ARBA" id="ARBA00002901"/>
    </source>
</evidence>
<sequence length="402" mass="41527">MTPLLSVAEARERLLALFSPLDAEPVPLAVAGGRVLAEDAVATRAQPPFAASAMDGYAIRDEDHRVGARLAVIGASAAGARFAGVVTPGTAVRIFTGAPVPDGADRVVIQENVTRVEDFVTLDEAAPGGTNVRPAGGDFRPGARIAAPRRLSPGDVALLAAMNVGAPIARRRPVVALIATGDELAIPGEAPGPDQILCSNSFGLKAMLEAAGAEARLLPIARDTPDSLMAAFDLAAGADLIVTLGGASVGDHDLVQSTALGRGLDLAFYKIAMRPGKPLMAGRLGATPMIGLPGNPVSAMVCGQLFVVPAVERMLGLPAEAAPVLRARLETALDPNGPRAHYMMSRAWPGPDGWCLEPFARQDSSLLSVLSEANALAIRPIADPARSAGDSIEFIWINSTFN</sequence>
<evidence type="ECO:0000256" key="5">
    <source>
        <dbReference type="ARBA" id="ARBA00047317"/>
    </source>
</evidence>
<dbReference type="CDD" id="cd00887">
    <property type="entry name" value="MoeA"/>
    <property type="match status" value="1"/>
</dbReference>
<evidence type="ECO:0000259" key="7">
    <source>
        <dbReference type="SMART" id="SM00852"/>
    </source>
</evidence>
<dbReference type="EMBL" id="QFPW01000002">
    <property type="protein sequence ID" value="PZQ51239.1"/>
    <property type="molecule type" value="Genomic_DNA"/>
</dbReference>
<evidence type="ECO:0000256" key="4">
    <source>
        <dbReference type="ARBA" id="ARBA00023150"/>
    </source>
</evidence>
<keyword evidence="6" id="KW-0460">Magnesium</keyword>
<dbReference type="Pfam" id="PF03454">
    <property type="entry name" value="MoeA_C"/>
    <property type="match status" value="1"/>
</dbReference>
<proteinExistence type="inferred from homology"/>
<dbReference type="NCBIfam" id="NF045515">
    <property type="entry name" value="Glp_gephyrin"/>
    <property type="match status" value="1"/>
</dbReference>
<dbReference type="InterPro" id="IPR005111">
    <property type="entry name" value="MoeA_C_domain_IV"/>
</dbReference>
<feature type="domain" description="MoaB/Mog" evidence="7">
    <location>
        <begin position="176"/>
        <end position="313"/>
    </location>
</feature>
<comment type="similarity">
    <text evidence="3 6">Belongs to the MoeA family.</text>
</comment>
<dbReference type="GO" id="GO:0061599">
    <property type="term" value="F:molybdopterin molybdotransferase activity"/>
    <property type="evidence" value="ECO:0007669"/>
    <property type="project" value="UniProtKB-UniRule"/>
</dbReference>
<name>A0A2W5NG84_RHOSU</name>
<keyword evidence="4 6" id="KW-0501">Molybdenum cofactor biosynthesis</keyword>
<dbReference type="AlphaFoldDB" id="A0A2W5NG84"/>
<evidence type="ECO:0000313" key="9">
    <source>
        <dbReference type="Proteomes" id="UP000249185"/>
    </source>
</evidence>
<dbReference type="GO" id="GO:0046872">
    <property type="term" value="F:metal ion binding"/>
    <property type="evidence" value="ECO:0007669"/>
    <property type="project" value="UniProtKB-UniRule"/>
</dbReference>
<dbReference type="PANTHER" id="PTHR10192">
    <property type="entry name" value="MOLYBDOPTERIN BIOSYNTHESIS PROTEIN"/>
    <property type="match status" value="1"/>
</dbReference>
<dbReference type="InterPro" id="IPR036425">
    <property type="entry name" value="MoaB/Mog-like_dom_sf"/>
</dbReference>
<dbReference type="SUPFAM" id="SSF63882">
    <property type="entry name" value="MoeA N-terminal region -like"/>
    <property type="match status" value="1"/>
</dbReference>
<organism evidence="8 9">
    <name type="scientific">Rhodovulum sulfidophilum</name>
    <name type="common">Rhodobacter sulfidophilus</name>
    <dbReference type="NCBI Taxonomy" id="35806"/>
    <lineage>
        <taxon>Bacteria</taxon>
        <taxon>Pseudomonadati</taxon>
        <taxon>Pseudomonadota</taxon>
        <taxon>Alphaproteobacteria</taxon>
        <taxon>Rhodobacterales</taxon>
        <taxon>Paracoccaceae</taxon>
        <taxon>Rhodovulum</taxon>
    </lineage>
</organism>
<dbReference type="SUPFAM" id="SSF63867">
    <property type="entry name" value="MoeA C-terminal domain-like"/>
    <property type="match status" value="1"/>
</dbReference>
<accession>A0A2W5NG84</accession>
<dbReference type="InterPro" id="IPR038987">
    <property type="entry name" value="MoeA-like"/>
</dbReference>
<dbReference type="InterPro" id="IPR036135">
    <property type="entry name" value="MoeA_linker/N_sf"/>
</dbReference>
<evidence type="ECO:0000256" key="6">
    <source>
        <dbReference type="RuleBase" id="RU365090"/>
    </source>
</evidence>
<dbReference type="EC" id="2.10.1.1" evidence="6"/>
<comment type="catalytic activity">
    <reaction evidence="5">
        <text>adenylyl-molybdopterin + molybdate = Mo-molybdopterin + AMP + H(+)</text>
        <dbReference type="Rhea" id="RHEA:35047"/>
        <dbReference type="ChEBI" id="CHEBI:15378"/>
        <dbReference type="ChEBI" id="CHEBI:36264"/>
        <dbReference type="ChEBI" id="CHEBI:62727"/>
        <dbReference type="ChEBI" id="CHEBI:71302"/>
        <dbReference type="ChEBI" id="CHEBI:456215"/>
        <dbReference type="EC" id="2.10.1.1"/>
    </reaction>
</comment>
<dbReference type="Gene3D" id="3.40.980.10">
    <property type="entry name" value="MoaB/Mog-like domain"/>
    <property type="match status" value="1"/>
</dbReference>
<evidence type="ECO:0000256" key="3">
    <source>
        <dbReference type="ARBA" id="ARBA00010763"/>
    </source>
</evidence>
<dbReference type="Gene3D" id="2.170.190.11">
    <property type="entry name" value="Molybdopterin biosynthesis moea protein, domain 3"/>
    <property type="match status" value="1"/>
</dbReference>
<dbReference type="PANTHER" id="PTHR10192:SF5">
    <property type="entry name" value="GEPHYRIN"/>
    <property type="match status" value="1"/>
</dbReference>
<dbReference type="SUPFAM" id="SSF53218">
    <property type="entry name" value="Molybdenum cofactor biosynthesis proteins"/>
    <property type="match status" value="1"/>
</dbReference>
<keyword evidence="6" id="KW-0479">Metal-binding</keyword>
<comment type="caution">
    <text evidence="8">The sequence shown here is derived from an EMBL/GenBank/DDBJ whole genome shotgun (WGS) entry which is preliminary data.</text>
</comment>
<dbReference type="InterPro" id="IPR005110">
    <property type="entry name" value="MoeA_linker/N"/>
</dbReference>
<dbReference type="GO" id="GO:0006777">
    <property type="term" value="P:Mo-molybdopterin cofactor biosynthetic process"/>
    <property type="evidence" value="ECO:0007669"/>
    <property type="project" value="UniProtKB-UniRule"/>
</dbReference>
<dbReference type="SMART" id="SM00852">
    <property type="entry name" value="MoCF_biosynth"/>
    <property type="match status" value="1"/>
</dbReference>
<dbReference type="GO" id="GO:0005829">
    <property type="term" value="C:cytosol"/>
    <property type="evidence" value="ECO:0007669"/>
    <property type="project" value="TreeGrafter"/>
</dbReference>
<dbReference type="Proteomes" id="UP000249185">
    <property type="component" value="Unassembled WGS sequence"/>
</dbReference>
<evidence type="ECO:0000256" key="2">
    <source>
        <dbReference type="ARBA" id="ARBA00005046"/>
    </source>
</evidence>
<dbReference type="Pfam" id="PF03453">
    <property type="entry name" value="MoeA_N"/>
    <property type="match status" value="1"/>
</dbReference>
<gene>
    <name evidence="8" type="ORF">DI556_03450</name>
</gene>
<protein>
    <recommendedName>
        <fullName evidence="6">Molybdopterin molybdenumtransferase</fullName>
        <ecNumber evidence="6">2.10.1.1</ecNumber>
    </recommendedName>
</protein>
<comment type="pathway">
    <text evidence="2 6">Cofactor biosynthesis; molybdopterin biosynthesis.</text>
</comment>
<comment type="cofactor">
    <cofactor evidence="6">
        <name>Mg(2+)</name>
        <dbReference type="ChEBI" id="CHEBI:18420"/>
    </cofactor>
</comment>
<dbReference type="Pfam" id="PF00994">
    <property type="entry name" value="MoCF_biosynth"/>
    <property type="match status" value="1"/>
</dbReference>
<keyword evidence="6 8" id="KW-0808">Transferase</keyword>
<dbReference type="InterPro" id="IPR001453">
    <property type="entry name" value="MoaB/Mog_dom"/>
</dbReference>
<dbReference type="Gene3D" id="2.40.340.10">
    <property type="entry name" value="MoeA, C-terminal, domain IV"/>
    <property type="match status" value="1"/>
</dbReference>